<evidence type="ECO:0000313" key="2">
    <source>
        <dbReference type="Proteomes" id="UP000005438"/>
    </source>
</evidence>
<gene>
    <name evidence="1" type="ordered locus">Niako_5064</name>
</gene>
<dbReference type="KEGG" id="nko:Niako_5064"/>
<protein>
    <submittedName>
        <fullName evidence="1">Uncharacterized protein</fullName>
    </submittedName>
</protein>
<dbReference type="Proteomes" id="UP000005438">
    <property type="component" value="Chromosome"/>
</dbReference>
<dbReference type="STRING" id="700598.Niako_5064"/>
<proteinExistence type="predicted"/>
<dbReference type="HOGENOM" id="CLU_3236631_0_0_10"/>
<sequence length="43" mass="4730">MTLQVLETIQQSGEGYMVEFKRNLNSDLAKELVAGRNGDSTDA</sequence>
<dbReference type="RefSeq" id="WP_014221214.1">
    <property type="nucleotide sequence ID" value="NC_016609.1"/>
</dbReference>
<name>G8T9V9_NIAKG</name>
<dbReference type="EMBL" id="CP003178">
    <property type="protein sequence ID" value="AEW01303.1"/>
    <property type="molecule type" value="Genomic_DNA"/>
</dbReference>
<evidence type="ECO:0000313" key="1">
    <source>
        <dbReference type="EMBL" id="AEW01303.1"/>
    </source>
</evidence>
<accession>G8T9V9</accession>
<dbReference type="AlphaFoldDB" id="G8T9V9"/>
<reference evidence="1 2" key="1">
    <citation type="submission" date="2011-12" db="EMBL/GenBank/DDBJ databases">
        <title>The complete genome of Niastella koreensis GR20-10.</title>
        <authorList>
            <consortium name="US DOE Joint Genome Institute (JGI-PGF)"/>
            <person name="Lucas S."/>
            <person name="Han J."/>
            <person name="Lapidus A."/>
            <person name="Bruce D."/>
            <person name="Goodwin L."/>
            <person name="Pitluck S."/>
            <person name="Peters L."/>
            <person name="Kyrpides N."/>
            <person name="Mavromatis K."/>
            <person name="Ivanova N."/>
            <person name="Mikhailova N."/>
            <person name="Davenport K."/>
            <person name="Saunders E."/>
            <person name="Detter J.C."/>
            <person name="Tapia R."/>
            <person name="Han C."/>
            <person name="Land M."/>
            <person name="Hauser L."/>
            <person name="Markowitz V."/>
            <person name="Cheng J.-F."/>
            <person name="Hugenholtz P."/>
            <person name="Woyke T."/>
            <person name="Wu D."/>
            <person name="Tindall B."/>
            <person name="Pomrenke H."/>
            <person name="Brambilla E."/>
            <person name="Klenk H.-P."/>
            <person name="Eisen J.A."/>
        </authorList>
    </citation>
    <scope>NUCLEOTIDE SEQUENCE [LARGE SCALE GENOMIC DNA]</scope>
    <source>
        <strain evidence="2">DSM 17620 / KACC 11465 / NBRC 106392 / GR20-10</strain>
    </source>
</reference>
<organism evidence="1 2">
    <name type="scientific">Niastella koreensis (strain DSM 17620 / KACC 11465 / NBRC 106392 / GR20-10)</name>
    <dbReference type="NCBI Taxonomy" id="700598"/>
    <lineage>
        <taxon>Bacteria</taxon>
        <taxon>Pseudomonadati</taxon>
        <taxon>Bacteroidota</taxon>
        <taxon>Chitinophagia</taxon>
        <taxon>Chitinophagales</taxon>
        <taxon>Chitinophagaceae</taxon>
        <taxon>Niastella</taxon>
    </lineage>
</organism>